<dbReference type="SUPFAM" id="SSF56524">
    <property type="entry name" value="Oxidoreductase molybdopterin-binding domain"/>
    <property type="match status" value="1"/>
</dbReference>
<dbReference type="GO" id="GO:0020037">
    <property type="term" value="F:heme binding"/>
    <property type="evidence" value="ECO:0007669"/>
    <property type="project" value="TreeGrafter"/>
</dbReference>
<protein>
    <recommendedName>
        <fullName evidence="9">Sulfite oxidase</fullName>
    </recommendedName>
</protein>
<organism evidence="7 8">
    <name type="scientific">Steccherinum ochraceum</name>
    <dbReference type="NCBI Taxonomy" id="92696"/>
    <lineage>
        <taxon>Eukaryota</taxon>
        <taxon>Fungi</taxon>
        <taxon>Dikarya</taxon>
        <taxon>Basidiomycota</taxon>
        <taxon>Agaricomycotina</taxon>
        <taxon>Agaricomycetes</taxon>
        <taxon>Polyporales</taxon>
        <taxon>Steccherinaceae</taxon>
        <taxon>Steccherinum</taxon>
    </lineage>
</organism>
<accession>A0A4R0RN70</accession>
<dbReference type="Proteomes" id="UP000292702">
    <property type="component" value="Unassembled WGS sequence"/>
</dbReference>
<dbReference type="PANTHER" id="PTHR19372">
    <property type="entry name" value="SULFITE REDUCTASE"/>
    <property type="match status" value="1"/>
</dbReference>
<dbReference type="GO" id="GO:0030151">
    <property type="term" value="F:molybdenum ion binding"/>
    <property type="evidence" value="ECO:0007669"/>
    <property type="project" value="InterPro"/>
</dbReference>
<dbReference type="AlphaFoldDB" id="A0A4R0RN70"/>
<keyword evidence="3" id="KW-0479">Metal-binding</keyword>
<reference evidence="7 8" key="1">
    <citation type="submission" date="2018-11" db="EMBL/GenBank/DDBJ databases">
        <title>Genome assembly of Steccherinum ochraceum LE-BIN_3174, the white-rot fungus of the Steccherinaceae family (The Residual Polyporoid clade, Polyporales, Basidiomycota).</title>
        <authorList>
            <person name="Fedorova T.V."/>
            <person name="Glazunova O.A."/>
            <person name="Landesman E.O."/>
            <person name="Moiseenko K.V."/>
            <person name="Psurtseva N.V."/>
            <person name="Savinova O.S."/>
            <person name="Shakhova N.V."/>
            <person name="Tyazhelova T.V."/>
            <person name="Vasina D.V."/>
        </authorList>
    </citation>
    <scope>NUCLEOTIDE SEQUENCE [LARGE SCALE GENOMIC DNA]</scope>
    <source>
        <strain evidence="7 8">LE-BIN_3174</strain>
    </source>
</reference>
<dbReference type="EMBL" id="RWJN01000025">
    <property type="protein sequence ID" value="TCD70240.1"/>
    <property type="molecule type" value="Genomic_DNA"/>
</dbReference>
<dbReference type="Pfam" id="PF00174">
    <property type="entry name" value="Oxidored_molyb"/>
    <property type="match status" value="1"/>
</dbReference>
<evidence type="ECO:0008006" key="9">
    <source>
        <dbReference type="Google" id="ProtNLM"/>
    </source>
</evidence>
<comment type="caution">
    <text evidence="7">The sequence shown here is derived from an EMBL/GenBank/DDBJ whole genome shotgun (WGS) entry which is preliminary data.</text>
</comment>
<gene>
    <name evidence="7" type="ORF">EIP91_004421</name>
</gene>
<dbReference type="InterPro" id="IPR036374">
    <property type="entry name" value="OxRdtase_Mopterin-bd_sf"/>
</dbReference>
<evidence type="ECO:0000256" key="2">
    <source>
        <dbReference type="ARBA" id="ARBA00022505"/>
    </source>
</evidence>
<comment type="cofactor">
    <cofactor evidence="1">
        <name>Mo-molybdopterin</name>
        <dbReference type="ChEBI" id="CHEBI:71302"/>
    </cofactor>
</comment>
<dbReference type="Gene3D" id="2.60.40.650">
    <property type="match status" value="1"/>
</dbReference>
<keyword evidence="4" id="KW-0560">Oxidoreductase</keyword>
<dbReference type="OrthoDB" id="10051395at2759"/>
<dbReference type="SUPFAM" id="SSF81296">
    <property type="entry name" value="E set domains"/>
    <property type="match status" value="1"/>
</dbReference>
<sequence length="413" mass="45460">MDFSNEPAHSEKLNIKGEHPFNAEPQLAELVKHPLTPEELMYCRSHCPVKTVDPASFKVTIDGPGGLTEKTLSYTLADLQSEFQKVEVVAALQCAGNRRKHMAEKKHQEVEGLKWDEGTICNVKWGGVRMVDLLLRAGVRMLDLLPRTGDGTDEGNMQDLHLCFASHVSPCEEADWFGGSIPLRKAMDPEEDVLLAYEVNGKPLSPDHGGPFRVVVPGHSGVRWVKWVERITVSTKESDNYYQQKDYKILPPDVTTHDKANDEAWWSRLPALQSNTLNSAVASAELSDNNGQALHVKGYAVPGASGQVKKVEVSTDGGKTWTNAKITYQEGKWSWTLWEATLQLSGADIGEVGVAGVGSMRANGTGGKVISRAMDQSGNVQRFDKQVPWNLRGVGYDAVGEKLFEDETLHRSA</sequence>
<keyword evidence="2" id="KW-0500">Molybdenum</keyword>
<evidence type="ECO:0000259" key="5">
    <source>
        <dbReference type="Pfam" id="PF00174"/>
    </source>
</evidence>
<dbReference type="InterPro" id="IPR005066">
    <property type="entry name" value="MoCF_OxRdtse_dimer"/>
</dbReference>
<dbReference type="InterPro" id="IPR000572">
    <property type="entry name" value="OxRdtase_Mopterin-bd_dom"/>
</dbReference>
<feature type="domain" description="Moybdenum cofactor oxidoreductase dimerisation" evidence="6">
    <location>
        <begin position="290"/>
        <end position="394"/>
    </location>
</feature>
<name>A0A4R0RN70_9APHY</name>
<evidence type="ECO:0000313" key="7">
    <source>
        <dbReference type="EMBL" id="TCD70240.1"/>
    </source>
</evidence>
<dbReference type="PANTHER" id="PTHR19372:SF7">
    <property type="entry name" value="SULFITE OXIDASE, MITOCHONDRIAL"/>
    <property type="match status" value="1"/>
</dbReference>
<dbReference type="STRING" id="92696.A0A4R0RN70"/>
<dbReference type="GO" id="GO:0005739">
    <property type="term" value="C:mitochondrion"/>
    <property type="evidence" value="ECO:0007669"/>
    <property type="project" value="TreeGrafter"/>
</dbReference>
<dbReference type="Pfam" id="PF03404">
    <property type="entry name" value="Mo-co_dimer"/>
    <property type="match status" value="1"/>
</dbReference>
<evidence type="ECO:0000259" key="6">
    <source>
        <dbReference type="Pfam" id="PF03404"/>
    </source>
</evidence>
<evidence type="ECO:0000256" key="1">
    <source>
        <dbReference type="ARBA" id="ARBA00001924"/>
    </source>
</evidence>
<evidence type="ECO:0000256" key="4">
    <source>
        <dbReference type="ARBA" id="ARBA00023002"/>
    </source>
</evidence>
<dbReference type="GO" id="GO:0043546">
    <property type="term" value="F:molybdopterin cofactor binding"/>
    <property type="evidence" value="ECO:0007669"/>
    <property type="project" value="TreeGrafter"/>
</dbReference>
<dbReference type="GO" id="GO:0006790">
    <property type="term" value="P:sulfur compound metabolic process"/>
    <property type="evidence" value="ECO:0007669"/>
    <property type="project" value="TreeGrafter"/>
</dbReference>
<dbReference type="FunFam" id="3.90.420.10:FF:000002">
    <property type="entry name" value="sulfite oxidase, mitochondrial"/>
    <property type="match status" value="1"/>
</dbReference>
<dbReference type="InterPro" id="IPR014756">
    <property type="entry name" value="Ig_E-set"/>
</dbReference>
<keyword evidence="8" id="KW-1185">Reference proteome</keyword>
<evidence type="ECO:0000313" key="8">
    <source>
        <dbReference type="Proteomes" id="UP000292702"/>
    </source>
</evidence>
<proteinExistence type="predicted"/>
<feature type="domain" description="Oxidoreductase molybdopterin-binding" evidence="5">
    <location>
        <begin position="46"/>
        <end position="242"/>
    </location>
</feature>
<dbReference type="PRINTS" id="PR00407">
    <property type="entry name" value="EUMOPTERIN"/>
</dbReference>
<evidence type="ECO:0000256" key="3">
    <source>
        <dbReference type="ARBA" id="ARBA00022723"/>
    </source>
</evidence>
<dbReference type="InterPro" id="IPR008335">
    <property type="entry name" value="Mopterin_OxRdtase_euk"/>
</dbReference>
<dbReference type="GO" id="GO:0008482">
    <property type="term" value="F:sulfite oxidase activity"/>
    <property type="evidence" value="ECO:0007669"/>
    <property type="project" value="TreeGrafter"/>
</dbReference>
<dbReference type="Gene3D" id="3.90.420.10">
    <property type="entry name" value="Oxidoreductase, molybdopterin-binding domain"/>
    <property type="match status" value="1"/>
</dbReference>